<dbReference type="AlphaFoldDB" id="A0A917TUZ4"/>
<proteinExistence type="predicted"/>
<sequence length="110" mass="11508">MGSGARPAAAERAPVTVRWPRPAPGRANEGGPDGGREGQNRTGRILAVPYGDKARQVVRDLDTVAAVVTAAGALEPAHTGQMTRRRTASERTTSNFGAGGKATFQERLTL</sequence>
<comment type="caution">
    <text evidence="2">The sequence shown here is derived from an EMBL/GenBank/DDBJ whole genome shotgun (WGS) entry which is preliminary data.</text>
</comment>
<reference evidence="2" key="2">
    <citation type="submission" date="2020-09" db="EMBL/GenBank/DDBJ databases">
        <authorList>
            <person name="Sun Q."/>
            <person name="Zhou Y."/>
        </authorList>
    </citation>
    <scope>NUCLEOTIDE SEQUENCE</scope>
    <source>
        <strain evidence="2">CGMCC 4.7312</strain>
    </source>
</reference>
<name>A0A917TUZ4_9ACTN</name>
<gene>
    <name evidence="2" type="ORF">GCM10011608_25410</name>
</gene>
<dbReference type="EMBL" id="BMNB01000010">
    <property type="protein sequence ID" value="GGM39599.1"/>
    <property type="molecule type" value="Genomic_DNA"/>
</dbReference>
<feature type="region of interest" description="Disordered" evidence="1">
    <location>
        <begin position="77"/>
        <end position="110"/>
    </location>
</feature>
<organism evidence="2 3">
    <name type="scientific">Micromonospora sonchi</name>
    <dbReference type="NCBI Taxonomy" id="1763543"/>
    <lineage>
        <taxon>Bacteria</taxon>
        <taxon>Bacillati</taxon>
        <taxon>Actinomycetota</taxon>
        <taxon>Actinomycetes</taxon>
        <taxon>Micromonosporales</taxon>
        <taxon>Micromonosporaceae</taxon>
        <taxon>Micromonospora</taxon>
    </lineage>
</organism>
<keyword evidence="3" id="KW-1185">Reference proteome</keyword>
<evidence type="ECO:0000313" key="3">
    <source>
        <dbReference type="Proteomes" id="UP000608890"/>
    </source>
</evidence>
<dbReference type="Proteomes" id="UP000608890">
    <property type="component" value="Unassembled WGS sequence"/>
</dbReference>
<accession>A0A917TUZ4</accession>
<protein>
    <submittedName>
        <fullName evidence="2">Uncharacterized protein</fullName>
    </submittedName>
</protein>
<evidence type="ECO:0000313" key="2">
    <source>
        <dbReference type="EMBL" id="GGM39599.1"/>
    </source>
</evidence>
<feature type="region of interest" description="Disordered" evidence="1">
    <location>
        <begin position="1"/>
        <end position="43"/>
    </location>
</feature>
<evidence type="ECO:0000256" key="1">
    <source>
        <dbReference type="SAM" id="MobiDB-lite"/>
    </source>
</evidence>
<reference evidence="2" key="1">
    <citation type="journal article" date="2014" name="Int. J. Syst. Evol. Microbiol.">
        <title>Complete genome sequence of Corynebacterium casei LMG S-19264T (=DSM 44701T), isolated from a smear-ripened cheese.</title>
        <authorList>
            <consortium name="US DOE Joint Genome Institute (JGI-PGF)"/>
            <person name="Walter F."/>
            <person name="Albersmeier A."/>
            <person name="Kalinowski J."/>
            <person name="Ruckert C."/>
        </authorList>
    </citation>
    <scope>NUCLEOTIDE SEQUENCE</scope>
    <source>
        <strain evidence="2">CGMCC 4.7312</strain>
    </source>
</reference>